<comment type="caution">
    <text evidence="1">The sequence shown here is derived from an EMBL/GenBank/DDBJ whole genome shotgun (WGS) entry which is preliminary data.</text>
</comment>
<keyword evidence="2" id="KW-1185">Reference proteome</keyword>
<organism evidence="1 2">
    <name type="scientific">[Mycobacterium] manitobense</name>
    <dbReference type="NCBI Taxonomy" id="190147"/>
    <lineage>
        <taxon>Bacteria</taxon>
        <taxon>Bacillati</taxon>
        <taxon>Actinomycetota</taxon>
        <taxon>Actinomycetes</taxon>
        <taxon>Mycobacteriales</taxon>
        <taxon>Mycobacteriaceae</taxon>
        <taxon>Mycolicibacterium</taxon>
    </lineage>
</organism>
<dbReference type="RefSeq" id="WP_264014526.1">
    <property type="nucleotide sequence ID" value="NZ_JACKSJ010000182.1"/>
</dbReference>
<accession>A0A9X3BX48</accession>
<protein>
    <submittedName>
        <fullName evidence="1">Uncharacterized protein</fullName>
    </submittedName>
</protein>
<evidence type="ECO:0000313" key="1">
    <source>
        <dbReference type="EMBL" id="MCV7172351.1"/>
    </source>
</evidence>
<reference evidence="1" key="2">
    <citation type="journal article" date="2022" name="BMC Genomics">
        <title>Comparative genome analysis of mycobacteria focusing on tRNA and non-coding RNA.</title>
        <authorList>
            <person name="Behra P.R.K."/>
            <person name="Pettersson B.M.F."/>
            <person name="Ramesh M."/>
            <person name="Das S."/>
            <person name="Dasgupta S."/>
            <person name="Kirsebom L.A."/>
        </authorList>
    </citation>
    <scope>NUCLEOTIDE SEQUENCE</scope>
    <source>
        <strain evidence="1">DSM 44615</strain>
    </source>
</reference>
<proteinExistence type="predicted"/>
<dbReference type="EMBL" id="JACKSJ010000182">
    <property type="protein sequence ID" value="MCV7172351.1"/>
    <property type="molecule type" value="Genomic_DNA"/>
</dbReference>
<evidence type="ECO:0000313" key="2">
    <source>
        <dbReference type="Proteomes" id="UP001140293"/>
    </source>
</evidence>
<dbReference type="AlphaFoldDB" id="A0A9X3BX48"/>
<sequence length="207" mass="22647">MPLQNRVTPDGDIIATEARGTLMGNRGVLHDADRRIIRRSRNRMWLICLLEFRERRRSVMTPGSYTELFFLDEAVALAAGHRPCAECRRDRYRAFLDASRVGAGRPVAGAKDLDALLAASRRAPRSSALAAELPDGVFVDLGGRDGDRDLRLMWGGATHRWTPAGYVDRAPVSAAAGEVAVVTPALTVAALRHGYRVQVHPTAHRSG</sequence>
<gene>
    <name evidence="1" type="ORF">H7I41_20760</name>
</gene>
<dbReference type="Proteomes" id="UP001140293">
    <property type="component" value="Unassembled WGS sequence"/>
</dbReference>
<name>A0A9X3BX48_9MYCO</name>
<reference evidence="1" key="1">
    <citation type="submission" date="2020-07" db="EMBL/GenBank/DDBJ databases">
        <authorList>
            <person name="Pettersson B.M.F."/>
            <person name="Behra P.R.K."/>
            <person name="Ramesh M."/>
            <person name="Das S."/>
            <person name="Dasgupta S."/>
            <person name="Kirsebom L.A."/>
        </authorList>
    </citation>
    <scope>NUCLEOTIDE SEQUENCE</scope>
    <source>
        <strain evidence="1">DSM 44615</strain>
    </source>
</reference>